<dbReference type="InterPro" id="IPR000286">
    <property type="entry name" value="HDACs"/>
</dbReference>
<organism evidence="4 5">
    <name type="scientific">Halovibrio salipaludis</name>
    <dbReference type="NCBI Taxonomy" id="2032626"/>
    <lineage>
        <taxon>Bacteria</taxon>
        <taxon>Pseudomonadati</taxon>
        <taxon>Pseudomonadota</taxon>
        <taxon>Gammaproteobacteria</taxon>
        <taxon>Oceanospirillales</taxon>
        <taxon>Halomonadaceae</taxon>
        <taxon>Halovibrio</taxon>
    </lineage>
</organism>
<keyword evidence="2" id="KW-0378">Hydrolase</keyword>
<dbReference type="InterPro" id="IPR023696">
    <property type="entry name" value="Ureohydrolase_dom_sf"/>
</dbReference>
<evidence type="ECO:0000313" key="4">
    <source>
        <dbReference type="EMBL" id="PAU81096.1"/>
    </source>
</evidence>
<dbReference type="EMBL" id="NSKD01000002">
    <property type="protein sequence ID" value="PAU81096.1"/>
    <property type="molecule type" value="Genomic_DNA"/>
</dbReference>
<evidence type="ECO:0000256" key="2">
    <source>
        <dbReference type="ARBA" id="ARBA00022801"/>
    </source>
</evidence>
<evidence type="ECO:0000259" key="3">
    <source>
        <dbReference type="Pfam" id="PF00850"/>
    </source>
</evidence>
<comment type="caution">
    <text evidence="4">The sequence shown here is derived from an EMBL/GenBank/DDBJ whole genome shotgun (WGS) entry which is preliminary data.</text>
</comment>
<name>A0A2A2F6N7_9GAMM</name>
<proteinExistence type="inferred from homology"/>
<dbReference type="InterPro" id="IPR023801">
    <property type="entry name" value="His_deacetylse_dom"/>
</dbReference>
<feature type="domain" description="Histone deacetylase" evidence="3">
    <location>
        <begin position="5"/>
        <end position="270"/>
    </location>
</feature>
<sequence>MSKFGLLMDHLNEAGIACSGNRFRPGRCRQEWLHAVHSPDYIERFRNNGLTSRELKRVNLPWSEGLVRRTLTSPAGTVLAAQLALHYGVACHQAGGTHHAQYDVAAGFCIINDLAVTSHVLLERNRLERILIFDCDVHQGDGTARLLADEPRAITCSIHCGRNFPFTKALSDVDVALPDGLEDDDYLNEVSNCLHAQLDRWQPDLVLYAAGVDIYAGDPLGRLGVSLEGIRQREALVLETLKQRGTPVATVIAGGYDDDRQALARRHAMVTEEAARLYAS</sequence>
<dbReference type="Proteomes" id="UP000218896">
    <property type="component" value="Unassembled WGS sequence"/>
</dbReference>
<dbReference type="Pfam" id="PF00850">
    <property type="entry name" value="Hist_deacetyl"/>
    <property type="match status" value="1"/>
</dbReference>
<evidence type="ECO:0000256" key="1">
    <source>
        <dbReference type="ARBA" id="ARBA00005947"/>
    </source>
</evidence>
<dbReference type="GO" id="GO:0004407">
    <property type="term" value="F:histone deacetylase activity"/>
    <property type="evidence" value="ECO:0007669"/>
    <property type="project" value="InterPro"/>
</dbReference>
<reference evidence="4 5" key="1">
    <citation type="submission" date="2017-08" db="EMBL/GenBank/DDBJ databases">
        <title>Halovibrio sewagensis sp. nov., isolated from wastewater of high salinity.</title>
        <authorList>
            <person name="Dong X."/>
            <person name="Zhang G."/>
        </authorList>
    </citation>
    <scope>NUCLEOTIDE SEQUENCE [LARGE SCALE GENOMIC DNA]</scope>
    <source>
        <strain evidence="4 5">YL5-2</strain>
    </source>
</reference>
<dbReference type="GO" id="GO:0040029">
    <property type="term" value="P:epigenetic regulation of gene expression"/>
    <property type="evidence" value="ECO:0007669"/>
    <property type="project" value="TreeGrafter"/>
</dbReference>
<evidence type="ECO:0000313" key="5">
    <source>
        <dbReference type="Proteomes" id="UP000218896"/>
    </source>
</evidence>
<dbReference type="GO" id="GO:0016787">
    <property type="term" value="F:hydrolase activity"/>
    <property type="evidence" value="ECO:0007669"/>
    <property type="project" value="UniProtKB-KW"/>
</dbReference>
<dbReference type="Gene3D" id="3.40.800.20">
    <property type="entry name" value="Histone deacetylase domain"/>
    <property type="match status" value="1"/>
</dbReference>
<dbReference type="InterPro" id="IPR037138">
    <property type="entry name" value="His_deacetylse_dom_sf"/>
</dbReference>
<keyword evidence="5" id="KW-1185">Reference proteome</keyword>
<accession>A0A2A2F6N7</accession>
<dbReference type="PANTHER" id="PTHR10625">
    <property type="entry name" value="HISTONE DEACETYLASE HDAC1-RELATED"/>
    <property type="match status" value="1"/>
</dbReference>
<dbReference type="InterPro" id="IPR044150">
    <property type="entry name" value="HDAC_classIV"/>
</dbReference>
<dbReference type="SUPFAM" id="SSF52768">
    <property type="entry name" value="Arginase/deacetylase"/>
    <property type="match status" value="1"/>
</dbReference>
<dbReference type="OrthoDB" id="9808367at2"/>
<dbReference type="RefSeq" id="WP_095616822.1">
    <property type="nucleotide sequence ID" value="NZ_NSKD01000002.1"/>
</dbReference>
<dbReference type="AlphaFoldDB" id="A0A2A2F6N7"/>
<comment type="similarity">
    <text evidence="1">Belongs to the histone deacetylase family.</text>
</comment>
<gene>
    <name evidence="4" type="ORF">CK501_05905</name>
</gene>
<protein>
    <submittedName>
        <fullName evidence="4">Histone deacetylase</fullName>
    </submittedName>
</protein>
<dbReference type="CDD" id="cd09993">
    <property type="entry name" value="HDAC_classIV"/>
    <property type="match status" value="1"/>
</dbReference>
<dbReference type="PANTHER" id="PTHR10625:SF19">
    <property type="entry name" value="HISTONE DEACETYLASE 12"/>
    <property type="match status" value="1"/>
</dbReference>
<dbReference type="PRINTS" id="PR01270">
    <property type="entry name" value="HDASUPER"/>
</dbReference>